<gene>
    <name evidence="1" type="ORF">MRATA1EN22A_LOCUS23852</name>
</gene>
<dbReference type="EMBL" id="OX596089">
    <property type="protein sequence ID" value="CAN0523545.1"/>
    <property type="molecule type" value="Genomic_DNA"/>
</dbReference>
<organism evidence="1 2">
    <name type="scientific">Rangifer tarandus platyrhynchus</name>
    <name type="common">Svalbard reindeer</name>
    <dbReference type="NCBI Taxonomy" id="3082113"/>
    <lineage>
        <taxon>Eukaryota</taxon>
        <taxon>Metazoa</taxon>
        <taxon>Chordata</taxon>
        <taxon>Craniata</taxon>
        <taxon>Vertebrata</taxon>
        <taxon>Euteleostomi</taxon>
        <taxon>Mammalia</taxon>
        <taxon>Eutheria</taxon>
        <taxon>Laurasiatheria</taxon>
        <taxon>Artiodactyla</taxon>
        <taxon>Ruminantia</taxon>
        <taxon>Pecora</taxon>
        <taxon>Cervidae</taxon>
        <taxon>Odocoileinae</taxon>
        <taxon>Rangifer</taxon>
    </lineage>
</organism>
<proteinExistence type="predicted"/>
<sequence length="114" mass="13028">MCNTSDWIHCNKNPTLHRHPQNRNQSRGCLSKLAEKEPDLNFQLLLENKEKTKVSSSPPAPSFGSPGLPSVFFKLGTRKTVVDRKTKQKMPPFPPSHRPLPPPPHFFSFFFSPY</sequence>
<name>A0AC59ZW64_RANTA</name>
<evidence type="ECO:0000313" key="1">
    <source>
        <dbReference type="EMBL" id="CAN0523545.1"/>
    </source>
</evidence>
<evidence type="ECO:0000313" key="2">
    <source>
        <dbReference type="Proteomes" id="UP001162501"/>
    </source>
</evidence>
<reference evidence="1" key="1">
    <citation type="submission" date="2023-05" db="EMBL/GenBank/DDBJ databases">
        <authorList>
            <consortium name="ELIXIR-Norway"/>
        </authorList>
    </citation>
    <scope>NUCLEOTIDE SEQUENCE</scope>
</reference>
<dbReference type="Proteomes" id="UP001162501">
    <property type="component" value="Chromosome 5"/>
</dbReference>
<protein>
    <submittedName>
        <fullName evidence="1">Uncharacterized protein</fullName>
    </submittedName>
</protein>
<accession>A0AC59ZW64</accession>
<reference evidence="1" key="2">
    <citation type="submission" date="2025-03" db="EMBL/GenBank/DDBJ databases">
        <authorList>
            <consortium name="ELIXIR-Norway"/>
            <consortium name="Elixir Norway"/>
        </authorList>
    </citation>
    <scope>NUCLEOTIDE SEQUENCE</scope>
</reference>